<protein>
    <recommendedName>
        <fullName evidence="3">Nucleotidyltransferase domain-containing protein</fullName>
    </recommendedName>
</protein>
<dbReference type="EMBL" id="SRSF01000009">
    <property type="protein sequence ID" value="THH36398.1"/>
    <property type="molecule type" value="Genomic_DNA"/>
</dbReference>
<evidence type="ECO:0000313" key="1">
    <source>
        <dbReference type="EMBL" id="THH36398.1"/>
    </source>
</evidence>
<dbReference type="RefSeq" id="WP_136460201.1">
    <property type="nucleotide sequence ID" value="NZ_SRSF01000009.1"/>
</dbReference>
<accession>A0A4S4NE79</accession>
<dbReference type="SUPFAM" id="SSF81301">
    <property type="entry name" value="Nucleotidyltransferase"/>
    <property type="match status" value="1"/>
</dbReference>
<dbReference type="AlphaFoldDB" id="A0A4S4NE79"/>
<dbReference type="InterPro" id="IPR043519">
    <property type="entry name" value="NT_sf"/>
</dbReference>
<name>A0A4S4NE79_9BACT</name>
<dbReference type="OrthoDB" id="9803106at2"/>
<dbReference type="Gene3D" id="3.30.460.10">
    <property type="entry name" value="Beta Polymerase, domain 2"/>
    <property type="match status" value="1"/>
</dbReference>
<gene>
    <name evidence="1" type="ORF">E4021_15035</name>
</gene>
<dbReference type="Proteomes" id="UP000308528">
    <property type="component" value="Unassembled WGS sequence"/>
</dbReference>
<sequence length="109" mass="12234">MNIPPDIRATELLAAVKSVVMDIDPEASVHLFGSRAWGDFGDESGWDFFVATSHADGRRVEDLLVDPVYELMLTHDVLIQLVVYPKVVWDRGQSPIPLFDRVREEGIAL</sequence>
<organism evidence="1 2">
    <name type="scientific">Neolewinella litorea</name>
    <dbReference type="NCBI Taxonomy" id="2562452"/>
    <lineage>
        <taxon>Bacteria</taxon>
        <taxon>Pseudomonadati</taxon>
        <taxon>Bacteroidota</taxon>
        <taxon>Saprospiria</taxon>
        <taxon>Saprospirales</taxon>
        <taxon>Lewinellaceae</taxon>
        <taxon>Neolewinella</taxon>
    </lineage>
</organism>
<keyword evidence="2" id="KW-1185">Reference proteome</keyword>
<reference evidence="1 2" key="1">
    <citation type="submission" date="2019-04" db="EMBL/GenBank/DDBJ databases">
        <title>Lewinella litorea sp. nov., isolated from a marine sand.</title>
        <authorList>
            <person name="Yoon J.-H."/>
        </authorList>
    </citation>
    <scope>NUCLEOTIDE SEQUENCE [LARGE SCALE GENOMIC DNA]</scope>
    <source>
        <strain evidence="1 2">HSMS-39</strain>
    </source>
</reference>
<evidence type="ECO:0008006" key="3">
    <source>
        <dbReference type="Google" id="ProtNLM"/>
    </source>
</evidence>
<proteinExistence type="predicted"/>
<comment type="caution">
    <text evidence="1">The sequence shown here is derived from an EMBL/GenBank/DDBJ whole genome shotgun (WGS) entry which is preliminary data.</text>
</comment>
<evidence type="ECO:0000313" key="2">
    <source>
        <dbReference type="Proteomes" id="UP000308528"/>
    </source>
</evidence>